<reference evidence="3" key="1">
    <citation type="journal article" date="2019" name="Int. J. Syst. Evol. Microbiol.">
        <title>The Global Catalogue of Microorganisms (GCM) 10K type strain sequencing project: providing services to taxonomists for standard genome sequencing and annotation.</title>
        <authorList>
            <consortium name="The Broad Institute Genomics Platform"/>
            <consortium name="The Broad Institute Genome Sequencing Center for Infectious Disease"/>
            <person name="Wu L."/>
            <person name="Ma J."/>
        </authorList>
    </citation>
    <scope>NUCLEOTIDE SEQUENCE [LARGE SCALE GENOMIC DNA]</scope>
    <source>
        <strain evidence="3">KACC 11588</strain>
    </source>
</reference>
<dbReference type="InterPro" id="IPR013022">
    <property type="entry name" value="Xyl_isomerase-like_TIM-brl"/>
</dbReference>
<keyword evidence="2" id="KW-0413">Isomerase</keyword>
<evidence type="ECO:0000313" key="3">
    <source>
        <dbReference type="Proteomes" id="UP001596056"/>
    </source>
</evidence>
<keyword evidence="3" id="KW-1185">Reference proteome</keyword>
<evidence type="ECO:0000259" key="1">
    <source>
        <dbReference type="Pfam" id="PF01261"/>
    </source>
</evidence>
<dbReference type="InterPro" id="IPR036237">
    <property type="entry name" value="Xyl_isomerase-like_sf"/>
</dbReference>
<dbReference type="PANTHER" id="PTHR12110:SF41">
    <property type="entry name" value="INOSOSE DEHYDRATASE"/>
    <property type="match status" value="1"/>
</dbReference>
<evidence type="ECO:0000313" key="2">
    <source>
        <dbReference type="EMBL" id="MFC5566757.1"/>
    </source>
</evidence>
<sequence length="245" mass="26728">MPTIAYQLYCSRNFPPLDGTLSMLAGAGYKAVEGYGGLYDDLAGLKAGLDRNGLSMPSGHFALDMVEGDPARTLKVARALGVQKVIVPWVAPELRGTDLDSWKSFAQRLATALAPIRDEGFVTGWHNHDWDFADLGGTTPMDLIVDAGLDLELDLGWVKRAGLDPVETLRRFSGRVRAVHVKDLAPEGQNAEEDGWADVGHGTQDWAAIKAELDAQGIDHFVIEHDNPADHARFARRSLESVQAW</sequence>
<dbReference type="InterPro" id="IPR050312">
    <property type="entry name" value="IolE/XylAMocC-like"/>
</dbReference>
<protein>
    <submittedName>
        <fullName evidence="2">Sugar phosphate isomerase/epimerase family protein</fullName>
    </submittedName>
</protein>
<gene>
    <name evidence="2" type="ORF">ACFPOC_10070</name>
</gene>
<proteinExistence type="predicted"/>
<dbReference type="RefSeq" id="WP_209841342.1">
    <property type="nucleotide sequence ID" value="NZ_JAGGJP010000010.1"/>
</dbReference>
<name>A0ABW0SD72_9RHOB</name>
<dbReference type="GO" id="GO:0016853">
    <property type="term" value="F:isomerase activity"/>
    <property type="evidence" value="ECO:0007669"/>
    <property type="project" value="UniProtKB-KW"/>
</dbReference>
<comment type="caution">
    <text evidence="2">The sequence shown here is derived from an EMBL/GenBank/DDBJ whole genome shotgun (WGS) entry which is preliminary data.</text>
</comment>
<dbReference type="EMBL" id="JBHSNA010000007">
    <property type="protein sequence ID" value="MFC5566757.1"/>
    <property type="molecule type" value="Genomic_DNA"/>
</dbReference>
<feature type="domain" description="Xylose isomerase-like TIM barrel" evidence="1">
    <location>
        <begin position="24"/>
        <end position="235"/>
    </location>
</feature>
<dbReference type="Proteomes" id="UP001596056">
    <property type="component" value="Unassembled WGS sequence"/>
</dbReference>
<dbReference type="PANTHER" id="PTHR12110">
    <property type="entry name" value="HYDROXYPYRUVATE ISOMERASE"/>
    <property type="match status" value="1"/>
</dbReference>
<accession>A0ABW0SD72</accession>
<organism evidence="2 3">
    <name type="scientific">Rubellimicrobium aerolatum</name>
    <dbReference type="NCBI Taxonomy" id="490979"/>
    <lineage>
        <taxon>Bacteria</taxon>
        <taxon>Pseudomonadati</taxon>
        <taxon>Pseudomonadota</taxon>
        <taxon>Alphaproteobacteria</taxon>
        <taxon>Rhodobacterales</taxon>
        <taxon>Roseobacteraceae</taxon>
        <taxon>Rubellimicrobium</taxon>
    </lineage>
</organism>
<dbReference type="SUPFAM" id="SSF51658">
    <property type="entry name" value="Xylose isomerase-like"/>
    <property type="match status" value="1"/>
</dbReference>
<dbReference type="Gene3D" id="3.20.20.150">
    <property type="entry name" value="Divalent-metal-dependent TIM barrel enzymes"/>
    <property type="match status" value="1"/>
</dbReference>
<dbReference type="Pfam" id="PF01261">
    <property type="entry name" value="AP_endonuc_2"/>
    <property type="match status" value="1"/>
</dbReference>